<dbReference type="GO" id="GO:0031012">
    <property type="term" value="C:extracellular matrix"/>
    <property type="evidence" value="ECO:0007669"/>
    <property type="project" value="TreeGrafter"/>
</dbReference>
<evidence type="ECO:0000256" key="1">
    <source>
        <dbReference type="ARBA" id="ARBA00022460"/>
    </source>
</evidence>
<dbReference type="InterPro" id="IPR051217">
    <property type="entry name" value="Insect_Cuticle_Struc_Prot"/>
</dbReference>
<accession>A0A921ZU84</accession>
<dbReference type="AlphaFoldDB" id="A0A921ZU84"/>
<feature type="region of interest" description="Disordered" evidence="4">
    <location>
        <begin position="24"/>
        <end position="49"/>
    </location>
</feature>
<dbReference type="PRINTS" id="PR00947">
    <property type="entry name" value="CUTICLE"/>
</dbReference>
<dbReference type="EMBL" id="JH668995">
    <property type="protein sequence ID" value="KAG6463555.1"/>
    <property type="molecule type" value="Genomic_DNA"/>
</dbReference>
<dbReference type="InterPro" id="IPR000618">
    <property type="entry name" value="Insect_cuticle"/>
</dbReference>
<keyword evidence="1 3" id="KW-0193">Cuticle</keyword>
<organism evidence="6 7">
    <name type="scientific">Manduca sexta</name>
    <name type="common">Tobacco hawkmoth</name>
    <name type="synonym">Tobacco hornworm</name>
    <dbReference type="NCBI Taxonomy" id="7130"/>
    <lineage>
        <taxon>Eukaryota</taxon>
        <taxon>Metazoa</taxon>
        <taxon>Ecdysozoa</taxon>
        <taxon>Arthropoda</taxon>
        <taxon>Hexapoda</taxon>
        <taxon>Insecta</taxon>
        <taxon>Pterygota</taxon>
        <taxon>Neoptera</taxon>
        <taxon>Endopterygota</taxon>
        <taxon>Lepidoptera</taxon>
        <taxon>Glossata</taxon>
        <taxon>Ditrysia</taxon>
        <taxon>Bombycoidea</taxon>
        <taxon>Sphingidae</taxon>
        <taxon>Sphinginae</taxon>
        <taxon>Sphingini</taxon>
        <taxon>Manduca</taxon>
    </lineage>
</organism>
<feature type="signal peptide" evidence="5">
    <location>
        <begin position="1"/>
        <end position="17"/>
    </location>
</feature>
<feature type="chain" id="PRO_5038276633" description="Cuticle protein" evidence="5">
    <location>
        <begin position="18"/>
        <end position="123"/>
    </location>
</feature>
<evidence type="ECO:0008006" key="8">
    <source>
        <dbReference type="Google" id="ProtNLM"/>
    </source>
</evidence>
<evidence type="ECO:0000256" key="4">
    <source>
        <dbReference type="SAM" id="MobiDB-lite"/>
    </source>
</evidence>
<name>A0A921ZU84_MANSE</name>
<dbReference type="PANTHER" id="PTHR12236:SF95">
    <property type="entry name" value="CUTICULAR PROTEIN 76BD, ISOFORM C-RELATED"/>
    <property type="match status" value="1"/>
</dbReference>
<reference evidence="6" key="1">
    <citation type="journal article" date="2016" name="Insect Biochem. Mol. Biol.">
        <title>Multifaceted biological insights from a draft genome sequence of the tobacco hornworm moth, Manduca sexta.</title>
        <authorList>
            <person name="Kanost M.R."/>
            <person name="Arrese E.L."/>
            <person name="Cao X."/>
            <person name="Chen Y.R."/>
            <person name="Chellapilla S."/>
            <person name="Goldsmith M.R."/>
            <person name="Grosse-Wilde E."/>
            <person name="Heckel D.G."/>
            <person name="Herndon N."/>
            <person name="Jiang H."/>
            <person name="Papanicolaou A."/>
            <person name="Qu J."/>
            <person name="Soulages J.L."/>
            <person name="Vogel H."/>
            <person name="Walters J."/>
            <person name="Waterhouse R.M."/>
            <person name="Ahn S.J."/>
            <person name="Almeida F.C."/>
            <person name="An C."/>
            <person name="Aqrawi P."/>
            <person name="Bretschneider A."/>
            <person name="Bryant W.B."/>
            <person name="Bucks S."/>
            <person name="Chao H."/>
            <person name="Chevignon G."/>
            <person name="Christen J.M."/>
            <person name="Clarke D.F."/>
            <person name="Dittmer N.T."/>
            <person name="Ferguson L.C.F."/>
            <person name="Garavelou S."/>
            <person name="Gordon K.H.J."/>
            <person name="Gunaratna R.T."/>
            <person name="Han Y."/>
            <person name="Hauser F."/>
            <person name="He Y."/>
            <person name="Heidel-Fischer H."/>
            <person name="Hirsh A."/>
            <person name="Hu Y."/>
            <person name="Jiang H."/>
            <person name="Kalra D."/>
            <person name="Klinner C."/>
            <person name="Konig C."/>
            <person name="Kovar C."/>
            <person name="Kroll A.R."/>
            <person name="Kuwar S.S."/>
            <person name="Lee S.L."/>
            <person name="Lehman R."/>
            <person name="Li K."/>
            <person name="Li Z."/>
            <person name="Liang H."/>
            <person name="Lovelace S."/>
            <person name="Lu Z."/>
            <person name="Mansfield J.H."/>
            <person name="McCulloch K.J."/>
            <person name="Mathew T."/>
            <person name="Morton B."/>
            <person name="Muzny D.M."/>
            <person name="Neunemann D."/>
            <person name="Ongeri F."/>
            <person name="Pauchet Y."/>
            <person name="Pu L.L."/>
            <person name="Pyrousis I."/>
            <person name="Rao X.J."/>
            <person name="Redding A."/>
            <person name="Roesel C."/>
            <person name="Sanchez-Gracia A."/>
            <person name="Schaack S."/>
            <person name="Shukla A."/>
            <person name="Tetreau G."/>
            <person name="Wang Y."/>
            <person name="Xiong G.H."/>
            <person name="Traut W."/>
            <person name="Walsh T.K."/>
            <person name="Worley K.C."/>
            <person name="Wu D."/>
            <person name="Wu W."/>
            <person name="Wu Y.Q."/>
            <person name="Zhang X."/>
            <person name="Zou Z."/>
            <person name="Zucker H."/>
            <person name="Briscoe A.D."/>
            <person name="Burmester T."/>
            <person name="Clem R.J."/>
            <person name="Feyereisen R."/>
            <person name="Grimmelikhuijzen C.J.P."/>
            <person name="Hamodrakas S.J."/>
            <person name="Hansson B.S."/>
            <person name="Huguet E."/>
            <person name="Jermiin L.S."/>
            <person name="Lan Q."/>
            <person name="Lehman H.K."/>
            <person name="Lorenzen M."/>
            <person name="Merzendorfer H."/>
            <person name="Michalopoulos I."/>
            <person name="Morton D.B."/>
            <person name="Muthukrishnan S."/>
            <person name="Oakeshott J.G."/>
            <person name="Palmer W."/>
            <person name="Park Y."/>
            <person name="Passarelli A.L."/>
            <person name="Rozas J."/>
            <person name="Schwartz L.M."/>
            <person name="Smith W."/>
            <person name="Southgate A."/>
            <person name="Vilcinskas A."/>
            <person name="Vogt R."/>
            <person name="Wang P."/>
            <person name="Werren J."/>
            <person name="Yu X.Q."/>
            <person name="Zhou J.J."/>
            <person name="Brown S.J."/>
            <person name="Scherer S.E."/>
            <person name="Richards S."/>
            <person name="Blissard G.W."/>
        </authorList>
    </citation>
    <scope>NUCLEOTIDE SEQUENCE</scope>
</reference>
<evidence type="ECO:0000256" key="3">
    <source>
        <dbReference type="PROSITE-ProRule" id="PRU00497"/>
    </source>
</evidence>
<dbReference type="GO" id="GO:0042302">
    <property type="term" value="F:structural constituent of cuticle"/>
    <property type="evidence" value="ECO:0007669"/>
    <property type="project" value="UniProtKB-UniRule"/>
</dbReference>
<evidence type="ECO:0000313" key="6">
    <source>
        <dbReference type="EMBL" id="KAG6463556.1"/>
    </source>
</evidence>
<proteinExistence type="predicted"/>
<protein>
    <recommendedName>
        <fullName evidence="8">Cuticle protein</fullName>
    </recommendedName>
</protein>
<gene>
    <name evidence="6" type="ORF">O3G_MSEX013942</name>
</gene>
<dbReference type="PANTHER" id="PTHR12236">
    <property type="entry name" value="STRUCTURAL CONTITUENT OF CUTICLE"/>
    <property type="match status" value="1"/>
</dbReference>
<dbReference type="EMBL" id="JH668995">
    <property type="protein sequence ID" value="KAG6463556.1"/>
    <property type="molecule type" value="Genomic_DNA"/>
</dbReference>
<comment type="caution">
    <text evidence="6">The sequence shown here is derived from an EMBL/GenBank/DDBJ whole genome shotgun (WGS) entry which is preliminary data.</text>
</comment>
<dbReference type="Proteomes" id="UP000791440">
    <property type="component" value="Unassembled WGS sequence"/>
</dbReference>
<dbReference type="PROSITE" id="PS51155">
    <property type="entry name" value="CHIT_BIND_RR_2"/>
    <property type="match status" value="1"/>
</dbReference>
<evidence type="ECO:0000256" key="5">
    <source>
        <dbReference type="SAM" id="SignalP"/>
    </source>
</evidence>
<dbReference type="GO" id="GO:0005615">
    <property type="term" value="C:extracellular space"/>
    <property type="evidence" value="ECO:0007669"/>
    <property type="project" value="TreeGrafter"/>
</dbReference>
<keyword evidence="2 5" id="KW-0732">Signal</keyword>
<keyword evidence="7" id="KW-1185">Reference proteome</keyword>
<sequence length="123" mass="14482">MMSKVVILVALVVAVTADHHAFSSQHVHKHDGHHEEVSHGHGHHHHHDYYTHPKYDFEYKVEDHHTGDHKSQHEERDGDVVKGYYELKEPDGHIRHVHYHGDKHSGFHADVKHSTHHIYHHHH</sequence>
<evidence type="ECO:0000313" key="7">
    <source>
        <dbReference type="Proteomes" id="UP000791440"/>
    </source>
</evidence>
<reference evidence="6" key="2">
    <citation type="submission" date="2020-12" db="EMBL/GenBank/DDBJ databases">
        <authorList>
            <person name="Kanost M."/>
        </authorList>
    </citation>
    <scope>NUCLEOTIDE SEQUENCE</scope>
</reference>
<evidence type="ECO:0000256" key="2">
    <source>
        <dbReference type="ARBA" id="ARBA00022729"/>
    </source>
</evidence>
<dbReference type="Pfam" id="PF00379">
    <property type="entry name" value="Chitin_bind_4"/>
    <property type="match status" value="1"/>
</dbReference>